<reference evidence="2" key="1">
    <citation type="journal article" date="2022" name="Mol. Ecol. Resour.">
        <title>The genomes of chicory, endive, great burdock and yacon provide insights into Asteraceae palaeo-polyploidization history and plant inulin production.</title>
        <authorList>
            <person name="Fan W."/>
            <person name="Wang S."/>
            <person name="Wang H."/>
            <person name="Wang A."/>
            <person name="Jiang F."/>
            <person name="Liu H."/>
            <person name="Zhao H."/>
            <person name="Xu D."/>
            <person name="Zhang Y."/>
        </authorList>
    </citation>
    <scope>NUCLEOTIDE SEQUENCE [LARGE SCALE GENOMIC DNA]</scope>
    <source>
        <strain evidence="2">cv. Punajuju</strain>
    </source>
</reference>
<dbReference type="EMBL" id="CM042010">
    <property type="protein sequence ID" value="KAI3778558.1"/>
    <property type="molecule type" value="Genomic_DNA"/>
</dbReference>
<evidence type="ECO:0000313" key="2">
    <source>
        <dbReference type="Proteomes" id="UP001055811"/>
    </source>
</evidence>
<organism evidence="1 2">
    <name type="scientific">Cichorium intybus</name>
    <name type="common">Chicory</name>
    <dbReference type="NCBI Taxonomy" id="13427"/>
    <lineage>
        <taxon>Eukaryota</taxon>
        <taxon>Viridiplantae</taxon>
        <taxon>Streptophyta</taxon>
        <taxon>Embryophyta</taxon>
        <taxon>Tracheophyta</taxon>
        <taxon>Spermatophyta</taxon>
        <taxon>Magnoliopsida</taxon>
        <taxon>eudicotyledons</taxon>
        <taxon>Gunneridae</taxon>
        <taxon>Pentapetalae</taxon>
        <taxon>asterids</taxon>
        <taxon>campanulids</taxon>
        <taxon>Asterales</taxon>
        <taxon>Asteraceae</taxon>
        <taxon>Cichorioideae</taxon>
        <taxon>Cichorieae</taxon>
        <taxon>Cichoriinae</taxon>
        <taxon>Cichorium</taxon>
    </lineage>
</organism>
<dbReference type="Proteomes" id="UP001055811">
    <property type="component" value="Linkage Group LG02"/>
</dbReference>
<reference evidence="1 2" key="2">
    <citation type="journal article" date="2022" name="Mol. Ecol. Resour.">
        <title>The genomes of chicory, endive, great burdock and yacon provide insights into Asteraceae paleo-polyploidization history and plant inulin production.</title>
        <authorList>
            <person name="Fan W."/>
            <person name="Wang S."/>
            <person name="Wang H."/>
            <person name="Wang A."/>
            <person name="Jiang F."/>
            <person name="Liu H."/>
            <person name="Zhao H."/>
            <person name="Xu D."/>
            <person name="Zhang Y."/>
        </authorList>
    </citation>
    <scope>NUCLEOTIDE SEQUENCE [LARGE SCALE GENOMIC DNA]</scope>
    <source>
        <strain evidence="2">cv. Punajuju</strain>
        <tissue evidence="1">Leaves</tissue>
    </source>
</reference>
<proteinExistence type="predicted"/>
<sequence>MAPKRRRQTGLTRMDAALDQVSCLGFSKQLIRRTVRNLLKVYGDDGWKLIEEDSYKVVLDVILDEQETAKTQNLLKLDASSSQQENTGKQVVMADLNEVSAKDESFEGNNNASLTIHTDNDECSKDTTINGTAHSSTFHDDQKMNIQCSENAPHPEPSSDVAHTPISFEDLKWYPVIMVVEGIESMFKDSECGKGCKFLGFVTF</sequence>
<accession>A0ACB9G5T6</accession>
<protein>
    <submittedName>
        <fullName evidence="1">Uncharacterized protein</fullName>
    </submittedName>
</protein>
<name>A0ACB9G5T6_CICIN</name>
<keyword evidence="2" id="KW-1185">Reference proteome</keyword>
<evidence type="ECO:0000313" key="1">
    <source>
        <dbReference type="EMBL" id="KAI3778558.1"/>
    </source>
</evidence>
<gene>
    <name evidence="1" type="ORF">L2E82_07936</name>
</gene>
<comment type="caution">
    <text evidence="1">The sequence shown here is derived from an EMBL/GenBank/DDBJ whole genome shotgun (WGS) entry which is preliminary data.</text>
</comment>